<keyword evidence="5" id="KW-0479">Metal-binding</keyword>
<evidence type="ECO:0000256" key="4">
    <source>
        <dbReference type="ARBA" id="ARBA00022695"/>
    </source>
</evidence>
<dbReference type="InterPro" id="IPR032828">
    <property type="entry name" value="PolyA_RNA-bd"/>
</dbReference>
<evidence type="ECO:0000259" key="13">
    <source>
        <dbReference type="Pfam" id="PF12627"/>
    </source>
</evidence>
<keyword evidence="2 11" id="KW-0808">Transferase</keyword>
<keyword evidence="10 11" id="KW-0694">RNA-binding</keyword>
<dbReference type="SUPFAM" id="SSF81301">
    <property type="entry name" value="Nucleotidyltransferase"/>
    <property type="match status" value="1"/>
</dbReference>
<accession>I7IL49</accession>
<sequence length="373" mass="42987">MQIDSLRFTGDSLTKGLEVYCVGGAVRDSLLGLKIKDRDWVVVSATPDEMESRGFKPVGADFPVFIHPISGEEYALARTERKISKGYHGFRIFTGDVSLEEDLRRRDFTINAMAVDREGNLIDPFNGYRDLQDRVFRHVSDSFSEDPVRILRLGRFLARFDQFFVAQETIELCRKMVEEGEIDALVQERVWRELSRSLIENVPSKFFQIMEKVGAIEILFPNMQVPQKGDYLDRGRKHGFDLIRQYCVFTSYFSDFIAPQFAVPREYREYAKSLPLLYEILKDIQLQPQQILEAITTVDGLRKPSKFLALLEVVNLLLENEGPLSPAQWAEIIKLVKTVSTEDLINLTPLQIKEHVQNSRLQIIQDYIDDLKA</sequence>
<dbReference type="RefSeq" id="WP_015551829.1">
    <property type="nucleotide sequence ID" value="NC_021033.1"/>
</dbReference>
<dbReference type="PANTHER" id="PTHR47545">
    <property type="entry name" value="MULTIFUNCTIONAL CCA PROTEIN"/>
    <property type="match status" value="1"/>
</dbReference>
<evidence type="ECO:0000259" key="12">
    <source>
        <dbReference type="Pfam" id="PF01743"/>
    </source>
</evidence>
<comment type="similarity">
    <text evidence="11">Belongs to the tRNA nucleotidyltransferase/poly(A) polymerase family.</text>
</comment>
<dbReference type="KEGG" id="tat:KUM_0990"/>
<keyword evidence="3" id="KW-0819">tRNA processing</keyword>
<evidence type="ECO:0000256" key="7">
    <source>
        <dbReference type="ARBA" id="ARBA00022800"/>
    </source>
</evidence>
<evidence type="ECO:0000256" key="6">
    <source>
        <dbReference type="ARBA" id="ARBA00022741"/>
    </source>
</evidence>
<dbReference type="InterPro" id="IPR002646">
    <property type="entry name" value="PolA_pol_head_dom"/>
</dbReference>
<name>I7IL49_9BURK</name>
<keyword evidence="4 14" id="KW-0548">Nucleotidyltransferase</keyword>
<dbReference type="GO" id="GO:0004810">
    <property type="term" value="F:CCA tRNA nucleotidyltransferase activity"/>
    <property type="evidence" value="ECO:0007669"/>
    <property type="project" value="UniProtKB-EC"/>
</dbReference>
<dbReference type="PANTHER" id="PTHR47545:SF1">
    <property type="entry name" value="MULTIFUNCTIONAL CCA PROTEIN"/>
    <property type="match status" value="1"/>
</dbReference>
<evidence type="ECO:0000256" key="3">
    <source>
        <dbReference type="ARBA" id="ARBA00022694"/>
    </source>
</evidence>
<evidence type="ECO:0000256" key="1">
    <source>
        <dbReference type="ARBA" id="ARBA00001946"/>
    </source>
</evidence>
<dbReference type="GO" id="GO:0005524">
    <property type="term" value="F:ATP binding"/>
    <property type="evidence" value="ECO:0007669"/>
    <property type="project" value="UniProtKB-KW"/>
</dbReference>
<dbReference type="EC" id="2.7.7.72" evidence="14"/>
<keyword evidence="6" id="KW-0547">Nucleotide-binding</keyword>
<dbReference type="GO" id="GO:0042245">
    <property type="term" value="P:RNA repair"/>
    <property type="evidence" value="ECO:0007669"/>
    <property type="project" value="UniProtKB-KW"/>
</dbReference>
<dbReference type="EMBL" id="HE681424">
    <property type="protein sequence ID" value="CCG19778.1"/>
    <property type="molecule type" value="Genomic_DNA"/>
</dbReference>
<evidence type="ECO:0000256" key="9">
    <source>
        <dbReference type="ARBA" id="ARBA00022842"/>
    </source>
</evidence>
<dbReference type="InterPro" id="IPR012006">
    <property type="entry name" value="CCA_bact"/>
</dbReference>
<dbReference type="GO" id="GO:0046872">
    <property type="term" value="F:metal ion binding"/>
    <property type="evidence" value="ECO:0007669"/>
    <property type="project" value="UniProtKB-KW"/>
</dbReference>
<dbReference type="AlphaFoldDB" id="I7IL49"/>
<reference evidence="14" key="1">
    <citation type="journal article" date="2012" name="Vet. Microbiol.">
        <title>Comparative genomic analyses of the Taylorellae.</title>
        <authorList>
            <person name="Hauser H."/>
            <person name="Richter D.C."/>
            <person name="van Tonder A."/>
            <person name="Clark L."/>
            <person name="Preston A."/>
        </authorList>
    </citation>
    <scope>NUCLEOTIDE SEQUENCE</scope>
    <source>
        <strain evidence="14">14/45</strain>
    </source>
</reference>
<dbReference type="CDD" id="cd05398">
    <property type="entry name" value="NT_ClassII-CCAase"/>
    <property type="match status" value="1"/>
</dbReference>
<dbReference type="GO" id="GO:0001680">
    <property type="term" value="P:tRNA 3'-terminal CCA addition"/>
    <property type="evidence" value="ECO:0007669"/>
    <property type="project" value="InterPro"/>
</dbReference>
<feature type="domain" description="Poly A polymerase head" evidence="12">
    <location>
        <begin position="19"/>
        <end position="137"/>
    </location>
</feature>
<feature type="domain" description="tRNA nucleotidyltransferase/poly(A) polymerase RNA and SrmB- binding" evidence="13">
    <location>
        <begin position="163"/>
        <end position="223"/>
    </location>
</feature>
<organism evidence="14">
    <name type="scientific">Taylorella asinigenitalis 14/45</name>
    <dbReference type="NCBI Taxonomy" id="1091495"/>
    <lineage>
        <taxon>Bacteria</taxon>
        <taxon>Pseudomonadati</taxon>
        <taxon>Pseudomonadota</taxon>
        <taxon>Betaproteobacteria</taxon>
        <taxon>Burkholderiales</taxon>
        <taxon>Alcaligenaceae</taxon>
        <taxon>Taylorella</taxon>
    </lineage>
</organism>
<evidence type="ECO:0000313" key="14">
    <source>
        <dbReference type="EMBL" id="CCG19778.1"/>
    </source>
</evidence>
<evidence type="ECO:0000256" key="5">
    <source>
        <dbReference type="ARBA" id="ARBA00022723"/>
    </source>
</evidence>
<proteinExistence type="inferred from homology"/>
<dbReference type="HOGENOM" id="CLU_015961_1_0_4"/>
<dbReference type="GO" id="GO:0003723">
    <property type="term" value="F:RNA binding"/>
    <property type="evidence" value="ECO:0007669"/>
    <property type="project" value="UniProtKB-KW"/>
</dbReference>
<dbReference type="InterPro" id="IPR050124">
    <property type="entry name" value="tRNA_CCA-adding_enzyme"/>
</dbReference>
<keyword evidence="8" id="KW-0067">ATP-binding</keyword>
<dbReference type="SUPFAM" id="SSF81891">
    <property type="entry name" value="Poly A polymerase C-terminal region-like"/>
    <property type="match status" value="1"/>
</dbReference>
<gene>
    <name evidence="14" type="primary">cca</name>
    <name evidence="14" type="ORF">KUM_0990</name>
</gene>
<evidence type="ECO:0000256" key="2">
    <source>
        <dbReference type="ARBA" id="ARBA00022679"/>
    </source>
</evidence>
<dbReference type="PIRSF" id="PIRSF000813">
    <property type="entry name" value="CCA_bact"/>
    <property type="match status" value="1"/>
</dbReference>
<protein>
    <submittedName>
        <fullName evidence="14">tRNA nucleotidyltransferase</fullName>
        <ecNumber evidence="14">2.7.7.72</ecNumber>
    </submittedName>
</protein>
<comment type="cofactor">
    <cofactor evidence="1">
        <name>Mg(2+)</name>
        <dbReference type="ChEBI" id="CHEBI:18420"/>
    </cofactor>
</comment>
<evidence type="ECO:0000256" key="10">
    <source>
        <dbReference type="ARBA" id="ARBA00022884"/>
    </source>
</evidence>
<dbReference type="Gene3D" id="1.10.3090.10">
    <property type="entry name" value="cca-adding enzyme, domain 2"/>
    <property type="match status" value="1"/>
</dbReference>
<evidence type="ECO:0000256" key="8">
    <source>
        <dbReference type="ARBA" id="ARBA00022840"/>
    </source>
</evidence>
<dbReference type="InterPro" id="IPR043519">
    <property type="entry name" value="NT_sf"/>
</dbReference>
<evidence type="ECO:0000256" key="11">
    <source>
        <dbReference type="RuleBase" id="RU003953"/>
    </source>
</evidence>
<dbReference type="Pfam" id="PF01743">
    <property type="entry name" value="PolyA_pol"/>
    <property type="match status" value="1"/>
</dbReference>
<dbReference type="Gene3D" id="3.30.460.10">
    <property type="entry name" value="Beta Polymerase, domain 2"/>
    <property type="match status" value="1"/>
</dbReference>
<keyword evidence="7" id="KW-0692">RNA repair</keyword>
<keyword evidence="9" id="KW-0460">Magnesium</keyword>
<dbReference type="Pfam" id="PF12627">
    <property type="entry name" value="PolyA_pol_RNAbd"/>
    <property type="match status" value="1"/>
</dbReference>